<reference evidence="10 11" key="1">
    <citation type="journal article" date="2014" name="Int. J. Syst. Evol. Microbiol.">
        <title>Complete genome sequence of Corynebacterium casei LMG S-19264T (=DSM 44701T), isolated from a smear-ripened cheese.</title>
        <authorList>
            <consortium name="US DOE Joint Genome Institute (JGI-PGF)"/>
            <person name="Walter F."/>
            <person name="Albersmeier A."/>
            <person name="Kalinowski J."/>
            <person name="Ruckert C."/>
        </authorList>
    </citation>
    <scope>NUCLEOTIDE SEQUENCE [LARGE SCALE GENOMIC DNA]</scope>
    <source>
        <strain evidence="10 11">CCM 8669</strain>
    </source>
</reference>
<dbReference type="InterPro" id="IPR011709">
    <property type="entry name" value="DEAD-box_helicase_OB_fold"/>
</dbReference>
<organism evidence="10 11">
    <name type="scientific">Rothia aerolata</name>
    <dbReference type="NCBI Taxonomy" id="1812262"/>
    <lineage>
        <taxon>Bacteria</taxon>
        <taxon>Bacillati</taxon>
        <taxon>Actinomycetota</taxon>
        <taxon>Actinomycetes</taxon>
        <taxon>Micrococcales</taxon>
        <taxon>Micrococcaceae</taxon>
        <taxon>Rothia</taxon>
    </lineage>
</organism>
<dbReference type="SMART" id="SM00847">
    <property type="entry name" value="HA2"/>
    <property type="match status" value="1"/>
</dbReference>
<dbReference type="SUPFAM" id="SSF52540">
    <property type="entry name" value="P-loop containing nucleoside triphosphate hydrolases"/>
    <property type="match status" value="1"/>
</dbReference>
<dbReference type="PANTHER" id="PTHR18934:SF99">
    <property type="entry name" value="ATP-DEPENDENT RNA HELICASE DHX37-RELATED"/>
    <property type="match status" value="1"/>
</dbReference>
<dbReference type="SMART" id="SM00490">
    <property type="entry name" value="HELICc"/>
    <property type="match status" value="1"/>
</dbReference>
<feature type="domain" description="Helicase ATP-binding" evidence="8">
    <location>
        <begin position="53"/>
        <end position="216"/>
    </location>
</feature>
<feature type="region of interest" description="Disordered" evidence="7">
    <location>
        <begin position="255"/>
        <end position="283"/>
    </location>
</feature>
<feature type="coiled-coil region" evidence="6">
    <location>
        <begin position="803"/>
        <end position="830"/>
    </location>
</feature>
<dbReference type="InterPro" id="IPR024590">
    <property type="entry name" value="HrpA_C"/>
</dbReference>
<dbReference type="InterPro" id="IPR001650">
    <property type="entry name" value="Helicase_C-like"/>
</dbReference>
<dbReference type="Pfam" id="PF07717">
    <property type="entry name" value="OB_NTP_bind"/>
    <property type="match status" value="1"/>
</dbReference>
<evidence type="ECO:0008006" key="12">
    <source>
        <dbReference type="Google" id="ProtNLM"/>
    </source>
</evidence>
<comment type="similarity">
    <text evidence="1">Belongs to the DEAD box helicase family. DEAH subfamily.</text>
</comment>
<feature type="domain" description="Helicase C-terminal" evidence="9">
    <location>
        <begin position="287"/>
        <end position="459"/>
    </location>
</feature>
<evidence type="ECO:0000256" key="4">
    <source>
        <dbReference type="ARBA" id="ARBA00022806"/>
    </source>
</evidence>
<dbReference type="InterPro" id="IPR014001">
    <property type="entry name" value="Helicase_ATP-bd"/>
</dbReference>
<evidence type="ECO:0000256" key="1">
    <source>
        <dbReference type="ARBA" id="ARBA00008792"/>
    </source>
</evidence>
<protein>
    <recommendedName>
        <fullName evidence="12">ATP-dependent RNA helicase HrpA</fullName>
    </recommendedName>
</protein>
<dbReference type="InterPro" id="IPR027417">
    <property type="entry name" value="P-loop_NTPase"/>
</dbReference>
<keyword evidence="11" id="KW-1185">Reference proteome</keyword>
<dbReference type="PANTHER" id="PTHR18934">
    <property type="entry name" value="ATP-DEPENDENT RNA HELICASE"/>
    <property type="match status" value="1"/>
</dbReference>
<dbReference type="EMBL" id="BMDC01000001">
    <property type="protein sequence ID" value="GGH59258.1"/>
    <property type="molecule type" value="Genomic_DNA"/>
</dbReference>
<feature type="region of interest" description="Disordered" evidence="7">
    <location>
        <begin position="1083"/>
        <end position="1132"/>
    </location>
</feature>
<feature type="compositionally biased region" description="Basic residues" evidence="7">
    <location>
        <begin position="506"/>
        <end position="516"/>
    </location>
</feature>
<accession>A0A917MRA0</accession>
<dbReference type="InterPro" id="IPR002464">
    <property type="entry name" value="DNA/RNA_helicase_DEAH_CS"/>
</dbReference>
<proteinExistence type="inferred from homology"/>
<dbReference type="Pfam" id="PF00271">
    <property type="entry name" value="Helicase_C"/>
    <property type="match status" value="1"/>
</dbReference>
<evidence type="ECO:0000313" key="11">
    <source>
        <dbReference type="Proteomes" id="UP000600171"/>
    </source>
</evidence>
<dbReference type="RefSeq" id="WP_188358861.1">
    <property type="nucleotide sequence ID" value="NZ_BMDC01000001.1"/>
</dbReference>
<evidence type="ECO:0000256" key="6">
    <source>
        <dbReference type="SAM" id="Coils"/>
    </source>
</evidence>
<dbReference type="PROSITE" id="PS51194">
    <property type="entry name" value="HELICASE_CTER"/>
    <property type="match status" value="1"/>
</dbReference>
<evidence type="ECO:0000256" key="5">
    <source>
        <dbReference type="ARBA" id="ARBA00022840"/>
    </source>
</evidence>
<dbReference type="Proteomes" id="UP000600171">
    <property type="component" value="Unassembled WGS sequence"/>
</dbReference>
<feature type="compositionally biased region" description="Acidic residues" evidence="7">
    <location>
        <begin position="266"/>
        <end position="283"/>
    </location>
</feature>
<dbReference type="CDD" id="cd18791">
    <property type="entry name" value="SF2_C_RHA"/>
    <property type="match status" value="1"/>
</dbReference>
<sequence length="1417" mass="157951">MSQDQSQKKRGNRSRPQQSQPQPRPQREYRPFIPATITYPEQLPVSEHRDEIKKAIEENQVVIIAGETGSGKTTQIPKMCLDLGLGEKGLIGHTQPRRLAARSVAERIAEELGQEIGQTVGYQVRFTSEVGEQSAIKLMTDGILLAEIQTDPLLKKYSTIIIDEAHERSLNIDFILGYLKRIMPQRQDLKIIITSATIDPERFARHFSPSFVPGVGIVDDTLSPEEKEIAETTLPDDAPPIIEVSGRTFPVEIRYRPLTDPKTGDGGEDEDDSGDGLEDDDRDPIEGILDAIRELAAEDPGDILIFFSGEREIRDAEDAINDMLRAARRLPNYEVLPLFARLSMQEQSRVFRPTGRPRIVLATNVAETSLTVPGIKYVIDTGTARISRYSARTKVQRLPIERISQASANQRSGRCGRVSDGIAIRLYSEEDFEARPEFTDPEILRTNLAAVILQMTAIGVVRSATDIEKFPFVQPPETRAINDGVNLLRELGAVRAKGGAASSGKSRSHRGNRHGGKNSPLTAVGRTMAALPVDPRLARMIVEANKRGVAKEMMVLAAALTVQDPRERPAEHRGEADALHARFKDEKSDFSSYLLLWNYLNEKQKELSSSQFRKLCHREYINFLRVREWQDLFAQLREIGRSAKISVSGGREINAAAHEDDIHKSLLSGLLSHIGLKDERNRHEYQGARGTRFQIFPGSGLFKKNPEWLVSAELVETSRLWARVNAAIEPEWVEEVGSHLVKKQYSEPHWSSAQGSVLAHEKVTLFGVPVIADRRVQFWRIDPQAAREMFIRSALVEGDWKTNHKFFARNQRALAEVEELEARLRRRDLRVDDQTLFDFYDARLPQDIYSERHFDRWWKEERRKNEHLLDFNPENLIDEEAADYDETEFPRTWTVSTTGGDLTLDLRYEFAPSVSIGGVRSSETKADGIAVQVPILFLNQLEQAPFEWMIPGQRVELVTALIKSMPKAVRKNFVPAPDVARAAVQKLNEDFSPATDSIEESLALVLRRLRGVVVDPSVFNWNAVPDHLRFTFQVRNRQNKILGESKSLDELKSALHDQIRSALAASLGASADTFAAMSAMAGAGVKGSGQGRGQDAARAASASASGGAGAGKSQRGNQASHQHGVREVSGLTSWPETDLPRKIERTIATQTVAGYPALVDEGSSVGVKIFPQATEAEKAQRSGVIRLLQLQVPSPVRYVSDHLSNREKIVFTQNPHGSIDSLIEDCTVAALDRLTPAAVPFTRADYDRLFNAVRADLIDTVFEVTKLVADILSETAKVKKLVKKSTSLSVVHAMTDIKSQLDNLVYPGFVAETGYAQLVHLPRYLTAISKRIEKLGPNVNKDNQLMLTVQDLEDEFDSAVKKLPAGTSPSAELEAVGWMIEELRVSFFAQELGTAYTVSEKRIRKALREALEALKNS</sequence>
<dbReference type="FunFam" id="1.20.120.1080:FF:000005">
    <property type="entry name" value="ATP-dependent helicase HrpA"/>
    <property type="match status" value="1"/>
</dbReference>
<dbReference type="Pfam" id="PF11898">
    <property type="entry name" value="DUF3418"/>
    <property type="match status" value="1"/>
</dbReference>
<comment type="caution">
    <text evidence="10">The sequence shown here is derived from an EMBL/GenBank/DDBJ whole genome shotgun (WGS) entry which is preliminary data.</text>
</comment>
<evidence type="ECO:0000256" key="3">
    <source>
        <dbReference type="ARBA" id="ARBA00022801"/>
    </source>
</evidence>
<dbReference type="Pfam" id="PF21010">
    <property type="entry name" value="HA2_C"/>
    <property type="match status" value="1"/>
</dbReference>
<feature type="compositionally biased region" description="Basic and acidic residues" evidence="7">
    <location>
        <begin position="255"/>
        <end position="265"/>
    </location>
</feature>
<keyword evidence="6" id="KW-0175">Coiled coil</keyword>
<dbReference type="InterPro" id="IPR007502">
    <property type="entry name" value="Helicase-assoc_dom"/>
</dbReference>
<keyword evidence="5" id="KW-0067">ATP-binding</keyword>
<keyword evidence="3" id="KW-0378">Hydrolase</keyword>
<keyword evidence="2" id="KW-0547">Nucleotide-binding</keyword>
<dbReference type="PROSITE" id="PS51192">
    <property type="entry name" value="HELICASE_ATP_BIND_1"/>
    <property type="match status" value="1"/>
</dbReference>
<dbReference type="Pfam" id="PF00270">
    <property type="entry name" value="DEAD"/>
    <property type="match status" value="1"/>
</dbReference>
<dbReference type="GO" id="GO:0003723">
    <property type="term" value="F:RNA binding"/>
    <property type="evidence" value="ECO:0007669"/>
    <property type="project" value="TreeGrafter"/>
</dbReference>
<dbReference type="SMART" id="SM00487">
    <property type="entry name" value="DEXDc"/>
    <property type="match status" value="1"/>
</dbReference>
<gene>
    <name evidence="10" type="ORF">GCM10007359_06300</name>
</gene>
<feature type="compositionally biased region" description="Low complexity" evidence="7">
    <location>
        <begin position="1093"/>
        <end position="1116"/>
    </location>
</feature>
<evidence type="ECO:0000259" key="8">
    <source>
        <dbReference type="PROSITE" id="PS51192"/>
    </source>
</evidence>
<dbReference type="InterPro" id="IPR011545">
    <property type="entry name" value="DEAD/DEAH_box_helicase_dom"/>
</dbReference>
<dbReference type="PROSITE" id="PS00690">
    <property type="entry name" value="DEAH_ATP_HELICASE"/>
    <property type="match status" value="1"/>
</dbReference>
<evidence type="ECO:0000256" key="2">
    <source>
        <dbReference type="ARBA" id="ARBA00022741"/>
    </source>
</evidence>
<evidence type="ECO:0000256" key="7">
    <source>
        <dbReference type="SAM" id="MobiDB-lite"/>
    </source>
</evidence>
<dbReference type="Gene3D" id="1.20.120.1080">
    <property type="match status" value="1"/>
</dbReference>
<feature type="region of interest" description="Disordered" evidence="7">
    <location>
        <begin position="498"/>
        <end position="522"/>
    </location>
</feature>
<name>A0A917MRA0_9MICC</name>
<dbReference type="Gene3D" id="3.40.50.300">
    <property type="entry name" value="P-loop containing nucleotide triphosphate hydrolases"/>
    <property type="match status" value="2"/>
</dbReference>
<evidence type="ECO:0000259" key="9">
    <source>
        <dbReference type="PROSITE" id="PS51194"/>
    </source>
</evidence>
<dbReference type="GO" id="GO:0003724">
    <property type="term" value="F:RNA helicase activity"/>
    <property type="evidence" value="ECO:0007669"/>
    <property type="project" value="InterPro"/>
</dbReference>
<dbReference type="GO" id="GO:0005524">
    <property type="term" value="F:ATP binding"/>
    <property type="evidence" value="ECO:0007669"/>
    <property type="project" value="UniProtKB-KW"/>
</dbReference>
<evidence type="ECO:0000313" key="10">
    <source>
        <dbReference type="EMBL" id="GGH59258.1"/>
    </source>
</evidence>
<keyword evidence="4" id="KW-0347">Helicase</keyword>
<dbReference type="GO" id="GO:0016787">
    <property type="term" value="F:hydrolase activity"/>
    <property type="evidence" value="ECO:0007669"/>
    <property type="project" value="UniProtKB-KW"/>
</dbReference>
<dbReference type="NCBIfam" id="TIGR01967">
    <property type="entry name" value="DEAH_box_HrpA"/>
    <property type="match status" value="1"/>
</dbReference>
<feature type="region of interest" description="Disordered" evidence="7">
    <location>
        <begin position="1"/>
        <end position="31"/>
    </location>
</feature>
<dbReference type="InterPro" id="IPR010222">
    <property type="entry name" value="RNA_helicase_HrpA"/>
</dbReference>